<organism evidence="1">
    <name type="scientific">hydrothermal vent metagenome</name>
    <dbReference type="NCBI Taxonomy" id="652676"/>
    <lineage>
        <taxon>unclassified sequences</taxon>
        <taxon>metagenomes</taxon>
        <taxon>ecological metagenomes</taxon>
    </lineage>
</organism>
<accession>A0A160VCS5</accession>
<name>A0A160VCS5_9ZZZZ</name>
<dbReference type="AlphaFoldDB" id="A0A160VCS5"/>
<gene>
    <name evidence="1" type="ORF">MGWOODY_Clf97</name>
</gene>
<dbReference type="Pfam" id="PF07394">
    <property type="entry name" value="DUF1501"/>
    <property type="match status" value="1"/>
</dbReference>
<reference evidence="1" key="1">
    <citation type="submission" date="2015-10" db="EMBL/GenBank/DDBJ databases">
        <authorList>
            <person name="Gilbert D.G."/>
        </authorList>
    </citation>
    <scope>NUCLEOTIDE SEQUENCE</scope>
</reference>
<sequence>MTSTKKDPVLVVLQLAGGNDALNTVVPYNNPKYFDNRPNVLIAEDQVLPINDQVGFNPNMGPMKKIYDEGHMAVIQGVGYPTASRSHFRSMDIWHTCEPTKIGDEGWLGRVVRDLDPQGENVLTAVNFGRGLPRALVAPGVAAASVGNLETYGVLTGIDDTDQRLKALDVFTKVYAPMIGTGPVMDYLAHTGLDALKGADILSSAPEMYSSTVEYGSDTVSQYMRNIVQTHLAGFGTRVLYTTAPFNSFDTHAGELAAHTRLWSETSRAVGDFYDDLKEHNAGENVMLMVFSEFGRRVKDNGSGTDHGAGGHCFIIGDQVKGGLYGEYPSLDTEKLDDGDLQHNNDFRGVYSTILEKWMGLDAKPIVGGEFEQLAFI</sequence>
<dbReference type="PANTHER" id="PTHR43737:SF1">
    <property type="entry name" value="DUF1501 DOMAIN-CONTAINING PROTEIN"/>
    <property type="match status" value="1"/>
</dbReference>
<dbReference type="PANTHER" id="PTHR43737">
    <property type="entry name" value="BLL7424 PROTEIN"/>
    <property type="match status" value="1"/>
</dbReference>
<evidence type="ECO:0008006" key="2">
    <source>
        <dbReference type="Google" id="ProtNLM"/>
    </source>
</evidence>
<protein>
    <recommendedName>
        <fullName evidence="2">DUF1501 domain-containing protein</fullName>
    </recommendedName>
</protein>
<proteinExistence type="predicted"/>
<evidence type="ECO:0000313" key="1">
    <source>
        <dbReference type="EMBL" id="CUV05984.1"/>
    </source>
</evidence>
<dbReference type="InterPro" id="IPR010869">
    <property type="entry name" value="DUF1501"/>
</dbReference>
<dbReference type="EMBL" id="FAXA01000477">
    <property type="protein sequence ID" value="CUV05984.1"/>
    <property type="molecule type" value="Genomic_DNA"/>
</dbReference>